<keyword evidence="2" id="KW-0812">Transmembrane</keyword>
<sequence>MDARRVALGAVIIGYLISSGLSKSLDVVWISPAEGTVFSPGNTITAKWTSSSALVSPGFKLCVVSGDRKQASSGDLESRGEKEKGEESEKCGIAIWPPVQQAEDGYMVAITAPEAALTSKYTLEMQDDFGNIFISPVFELGGVSSKEVAKNSTAASASASSSESETPTPVNATGNSHDGPNSMPLTKANATAVPPRFGVPQSSLQPPSSPQPDVLVSRRPVSTAAIAVPLSVVAGIILVAGVMGYRTRRTLAKDRKRELKSLILSQNNTTTDGYGSVADVHRAISVLSSRKDYSGFSTTQEAPLPFVAKPEPRSVTREPYNPMSSSIPSGSIHDNYASALHYASPPSQDSDTGRGKSLTAHYTAAGTLPPSESTSFQPLSFSTSNSSIPHSLLPAQMPPLHIRSESPGDRPLPAPPAPISCLSPSGSTNVYDALAARLKGYQ</sequence>
<organism evidence="3 4">
    <name type="scientific">Leucocoprinus birnbaumii</name>
    <dbReference type="NCBI Taxonomy" id="56174"/>
    <lineage>
        <taxon>Eukaryota</taxon>
        <taxon>Fungi</taxon>
        <taxon>Dikarya</taxon>
        <taxon>Basidiomycota</taxon>
        <taxon>Agaricomycotina</taxon>
        <taxon>Agaricomycetes</taxon>
        <taxon>Agaricomycetidae</taxon>
        <taxon>Agaricales</taxon>
        <taxon>Agaricineae</taxon>
        <taxon>Agaricaceae</taxon>
        <taxon>Leucocoprinus</taxon>
    </lineage>
</organism>
<feature type="compositionally biased region" description="Polar residues" evidence="1">
    <location>
        <begin position="167"/>
        <end position="179"/>
    </location>
</feature>
<dbReference type="Proteomes" id="UP001213000">
    <property type="component" value="Unassembled WGS sequence"/>
</dbReference>
<evidence type="ECO:0000256" key="1">
    <source>
        <dbReference type="SAM" id="MobiDB-lite"/>
    </source>
</evidence>
<reference evidence="3" key="1">
    <citation type="submission" date="2022-07" db="EMBL/GenBank/DDBJ databases">
        <title>Genome Sequence of Leucocoprinus birnbaumii.</title>
        <authorList>
            <person name="Buettner E."/>
        </authorList>
    </citation>
    <scope>NUCLEOTIDE SEQUENCE</scope>
    <source>
        <strain evidence="3">VT141</strain>
    </source>
</reference>
<feature type="compositionally biased region" description="Low complexity" evidence="1">
    <location>
        <begin position="199"/>
        <end position="215"/>
    </location>
</feature>
<accession>A0AAD5VX14</accession>
<protein>
    <submittedName>
        <fullName evidence="3">Uncharacterized protein</fullName>
    </submittedName>
</protein>
<evidence type="ECO:0000313" key="3">
    <source>
        <dbReference type="EMBL" id="KAJ3572329.1"/>
    </source>
</evidence>
<feature type="region of interest" description="Disordered" evidence="1">
    <location>
        <begin position="154"/>
        <end position="215"/>
    </location>
</feature>
<evidence type="ECO:0000256" key="2">
    <source>
        <dbReference type="SAM" id="Phobius"/>
    </source>
</evidence>
<feature type="region of interest" description="Disordered" evidence="1">
    <location>
        <begin position="70"/>
        <end position="89"/>
    </location>
</feature>
<feature type="compositionally biased region" description="Low complexity" evidence="1">
    <location>
        <begin position="154"/>
        <end position="166"/>
    </location>
</feature>
<dbReference type="AlphaFoldDB" id="A0AAD5VX14"/>
<proteinExistence type="predicted"/>
<name>A0AAD5VX14_9AGAR</name>
<feature type="transmembrane region" description="Helical" evidence="2">
    <location>
        <begin position="224"/>
        <end position="245"/>
    </location>
</feature>
<dbReference type="EMBL" id="JANIEX010000147">
    <property type="protein sequence ID" value="KAJ3572329.1"/>
    <property type="molecule type" value="Genomic_DNA"/>
</dbReference>
<feature type="region of interest" description="Disordered" evidence="1">
    <location>
        <begin position="390"/>
        <end position="426"/>
    </location>
</feature>
<gene>
    <name evidence="3" type="ORF">NP233_g3167</name>
</gene>
<keyword evidence="2" id="KW-0472">Membrane</keyword>
<keyword evidence="4" id="KW-1185">Reference proteome</keyword>
<comment type="caution">
    <text evidence="3">The sequence shown here is derived from an EMBL/GenBank/DDBJ whole genome shotgun (WGS) entry which is preliminary data.</text>
</comment>
<evidence type="ECO:0000313" key="4">
    <source>
        <dbReference type="Proteomes" id="UP001213000"/>
    </source>
</evidence>
<keyword evidence="2" id="KW-1133">Transmembrane helix</keyword>